<evidence type="ECO:0000313" key="10">
    <source>
        <dbReference type="Proteomes" id="UP001610335"/>
    </source>
</evidence>
<name>A0ABR4HWI6_9EURO</name>
<evidence type="ECO:0000256" key="5">
    <source>
        <dbReference type="ARBA" id="ARBA00023163"/>
    </source>
</evidence>
<dbReference type="PANTHER" id="PTHR31944:SF131">
    <property type="entry name" value="HEME-RESPONSIVE ZINC FINGER TRANSCRIPTION FACTOR HAP1"/>
    <property type="match status" value="1"/>
</dbReference>
<dbReference type="SMART" id="SM00066">
    <property type="entry name" value="GAL4"/>
    <property type="match status" value="1"/>
</dbReference>
<evidence type="ECO:0000313" key="9">
    <source>
        <dbReference type="EMBL" id="KAL2819860.1"/>
    </source>
</evidence>
<dbReference type="Proteomes" id="UP001610335">
    <property type="component" value="Unassembled WGS sequence"/>
</dbReference>
<keyword evidence="4" id="KW-0238">DNA-binding</keyword>
<keyword evidence="3" id="KW-0805">Transcription regulation</keyword>
<keyword evidence="10" id="KW-1185">Reference proteome</keyword>
<dbReference type="CDD" id="cd12148">
    <property type="entry name" value="fungal_TF_MHR"/>
    <property type="match status" value="1"/>
</dbReference>
<dbReference type="PANTHER" id="PTHR31944">
    <property type="entry name" value="HEME-RESPONSIVE ZINC FINGER TRANSCRIPTION FACTOR HAP1"/>
    <property type="match status" value="1"/>
</dbReference>
<dbReference type="PROSITE" id="PS50048">
    <property type="entry name" value="ZN2_CY6_FUNGAL_2"/>
    <property type="match status" value="1"/>
</dbReference>
<dbReference type="CDD" id="cd00067">
    <property type="entry name" value="GAL4"/>
    <property type="match status" value="1"/>
</dbReference>
<dbReference type="Pfam" id="PF00172">
    <property type="entry name" value="Zn_clus"/>
    <property type="match status" value="1"/>
</dbReference>
<accession>A0ABR4HWI6</accession>
<keyword evidence="5" id="KW-0804">Transcription</keyword>
<feature type="region of interest" description="Disordered" evidence="7">
    <location>
        <begin position="47"/>
        <end position="80"/>
    </location>
</feature>
<dbReference type="SUPFAM" id="SSF57701">
    <property type="entry name" value="Zn2/Cys6 DNA-binding domain"/>
    <property type="match status" value="1"/>
</dbReference>
<feature type="compositionally biased region" description="Polar residues" evidence="7">
    <location>
        <begin position="47"/>
        <end position="61"/>
    </location>
</feature>
<evidence type="ECO:0000259" key="8">
    <source>
        <dbReference type="PROSITE" id="PS50048"/>
    </source>
</evidence>
<dbReference type="PROSITE" id="PS00463">
    <property type="entry name" value="ZN2_CY6_FUNGAL_1"/>
    <property type="match status" value="1"/>
</dbReference>
<dbReference type="InterPro" id="IPR001138">
    <property type="entry name" value="Zn2Cys6_DnaBD"/>
</dbReference>
<comment type="caution">
    <text evidence="9">The sequence shown here is derived from an EMBL/GenBank/DDBJ whole genome shotgun (WGS) entry which is preliminary data.</text>
</comment>
<feature type="domain" description="Zn(2)-C6 fungal-type" evidence="8">
    <location>
        <begin position="19"/>
        <end position="50"/>
    </location>
</feature>
<proteinExistence type="predicted"/>
<protein>
    <submittedName>
        <fullName evidence="9">Fungal-specific transcription factor domain-containing protein</fullName>
    </submittedName>
</protein>
<evidence type="ECO:0000256" key="1">
    <source>
        <dbReference type="ARBA" id="ARBA00022723"/>
    </source>
</evidence>
<dbReference type="InterPro" id="IPR007219">
    <property type="entry name" value="XnlR_reg_dom"/>
</dbReference>
<sequence length="777" mass="86587">MEEDHSQSLPPRRRRPALSCTICRRRKLKCDRGLPCGQCVKSKTPNQCVFSAPKSSQSAVSGSLEARSPSDNRHAPSDAASPVATGLYVFDSKNRVTKPRARSDELQELRTRVQMLEQVLSRSGPIETPEGSGYDMVSEFGLQKVPDPISDQVRNLSERACFRGRNGRTRYRGRSSGELTLSFLDDVVAFLQGRKKDLKSENSEYQKMKKFRFELRSHETKEQDRVSRGNPSSLNEMLPPQNIADELLNLYFSTFETTYRILHIPSFFKEYEAYWAAPEAAGTVFIAKLLTLMAAASCFISPATTVNGKDTLHDVAVGWILSVQSWIASLFVSATAKFDILQIQCLLMIARQALAVDGDVVWNTSGSLIHTAMAMGMHRNPLRFAKMTPFWAEMRRRLWATILELELQASVDVGVPPSIDLDQYDCDPPSNYDDVELTEDMPDGPMGRDSDILTRCSFLITLSRSLPLRVRIAKAANSLKFALSYDDALRLGENLTRLTNEALVPFPSPTSSNGNPSFARSFMLFLMQRSLLILHRPFSLSISLSPKYSYSRKICLESALEMITQFELPLPGFQVARTPCLGHIGGGMFRDECFHAAITVCIELSLQIAESRSNSAPSAHGGSLNDLLRSQQDVLLRVLERSHDNFGSRISPKGNGCKAFFFLSMAVAAVKARLNGEDPLKKIEQAALRAVRVCQHIIRGLPYEELQAQPESDFSDFGPSATHTPAFSSSSISDISFDPISLLSANPMDFSSLDFNNMLDTSYYRVPELWDPDFLAL</sequence>
<dbReference type="Gene3D" id="4.10.240.10">
    <property type="entry name" value="Zn(2)-C6 fungal-type DNA-binding domain"/>
    <property type="match status" value="1"/>
</dbReference>
<evidence type="ECO:0000256" key="6">
    <source>
        <dbReference type="ARBA" id="ARBA00023242"/>
    </source>
</evidence>
<keyword evidence="2" id="KW-0862">Zinc</keyword>
<dbReference type="InterPro" id="IPR051430">
    <property type="entry name" value="Fungal_TF_Env_Response"/>
</dbReference>
<evidence type="ECO:0000256" key="2">
    <source>
        <dbReference type="ARBA" id="ARBA00022833"/>
    </source>
</evidence>
<organism evidence="9 10">
    <name type="scientific">Aspergillus cavernicola</name>
    <dbReference type="NCBI Taxonomy" id="176166"/>
    <lineage>
        <taxon>Eukaryota</taxon>
        <taxon>Fungi</taxon>
        <taxon>Dikarya</taxon>
        <taxon>Ascomycota</taxon>
        <taxon>Pezizomycotina</taxon>
        <taxon>Eurotiomycetes</taxon>
        <taxon>Eurotiomycetidae</taxon>
        <taxon>Eurotiales</taxon>
        <taxon>Aspergillaceae</taxon>
        <taxon>Aspergillus</taxon>
        <taxon>Aspergillus subgen. Nidulantes</taxon>
    </lineage>
</organism>
<dbReference type="SMART" id="SM00906">
    <property type="entry name" value="Fungal_trans"/>
    <property type="match status" value="1"/>
</dbReference>
<keyword evidence="6" id="KW-0539">Nucleus</keyword>
<evidence type="ECO:0000256" key="3">
    <source>
        <dbReference type="ARBA" id="ARBA00023015"/>
    </source>
</evidence>
<reference evidence="9 10" key="1">
    <citation type="submission" date="2024-07" db="EMBL/GenBank/DDBJ databases">
        <title>Section-level genome sequencing and comparative genomics of Aspergillus sections Usti and Cavernicolus.</title>
        <authorList>
            <consortium name="Lawrence Berkeley National Laboratory"/>
            <person name="Nybo J.L."/>
            <person name="Vesth T.C."/>
            <person name="Theobald S."/>
            <person name="Frisvad J.C."/>
            <person name="Larsen T.O."/>
            <person name="Kjaerboelling I."/>
            <person name="Rothschild-Mancinelli K."/>
            <person name="Lyhne E.K."/>
            <person name="Kogle M.E."/>
            <person name="Barry K."/>
            <person name="Clum A."/>
            <person name="Na H."/>
            <person name="Ledsgaard L."/>
            <person name="Lin J."/>
            <person name="Lipzen A."/>
            <person name="Kuo A."/>
            <person name="Riley R."/>
            <person name="Mondo S."/>
            <person name="LaButti K."/>
            <person name="Haridas S."/>
            <person name="Pangalinan J."/>
            <person name="Salamov A.A."/>
            <person name="Simmons B.A."/>
            <person name="Magnuson J.K."/>
            <person name="Chen J."/>
            <person name="Drula E."/>
            <person name="Henrissat B."/>
            <person name="Wiebenga A."/>
            <person name="Lubbers R.J."/>
            <person name="Gomes A.C."/>
            <person name="Makela M.R."/>
            <person name="Stajich J."/>
            <person name="Grigoriev I.V."/>
            <person name="Mortensen U.H."/>
            <person name="De vries R.P."/>
            <person name="Baker S.E."/>
            <person name="Andersen M.R."/>
        </authorList>
    </citation>
    <scope>NUCLEOTIDE SEQUENCE [LARGE SCALE GENOMIC DNA]</scope>
    <source>
        <strain evidence="9 10">CBS 600.67</strain>
    </source>
</reference>
<evidence type="ECO:0000256" key="4">
    <source>
        <dbReference type="ARBA" id="ARBA00023125"/>
    </source>
</evidence>
<dbReference type="InterPro" id="IPR036864">
    <property type="entry name" value="Zn2-C6_fun-type_DNA-bd_sf"/>
</dbReference>
<gene>
    <name evidence="9" type="ORF">BDW59DRAFT_120044</name>
</gene>
<keyword evidence="1" id="KW-0479">Metal-binding</keyword>
<dbReference type="Pfam" id="PF04082">
    <property type="entry name" value="Fungal_trans"/>
    <property type="match status" value="1"/>
</dbReference>
<dbReference type="EMBL" id="JBFXLS010000074">
    <property type="protein sequence ID" value="KAL2819860.1"/>
    <property type="molecule type" value="Genomic_DNA"/>
</dbReference>
<evidence type="ECO:0000256" key="7">
    <source>
        <dbReference type="SAM" id="MobiDB-lite"/>
    </source>
</evidence>